<feature type="region of interest" description="Disordered" evidence="12">
    <location>
        <begin position="352"/>
        <end position="404"/>
    </location>
</feature>
<dbReference type="InterPro" id="IPR027417">
    <property type="entry name" value="P-loop_NTPase"/>
</dbReference>
<sequence>MPEVRVAPRPTAPPLGTFSASTFPEAGLNPLLCNHLSTKLAITLPTPIQRRSLPVLLHPGERDVVLQAQTGSGKTLAFLLPILHRLIQAEAGTPGLGRNLGTLAIILAPTRELAKQIEKVLDSLLKYSAGGPKAPAPTPATSAAPATHRHWIVPGIVIGGEKKKSEKARLRKGVNILVSTPGRLLDHLKTTQAFETGNLRWLVLDEADNLLELGFEETLRDILKLLEVRKNAADKAGKRMDVPAWPVERQTILCSATIQDRVQKLAQQALVDPQFIRADGKPAAPEKDELAVPVQLKQSYVVCPAKLRLVTLVGLLRQLSSPGRTCKVIVFTSSCDSVDFLHHIIGSGYKAPARHAKKENAADGADDDEDAEEDEKNGGKPGGTEETPRGTDLAPPSAGTLQTGVETPHLANTVLFKLHGNLPQPARAAAYAGFTKSTRPAILFCTDVAARGLDLPDVTEIVQFDPPADVRDYVHRIGRTARLGREGRAILFMLPSELEYLDVLRGHSFIVEEMKVDALLGALVEGEGGAKRRGKEGRKAYEQAATDLHMGFERFVLADLDVSNVELAQKAFKSHVRAYATHVAAERHIFHVRKLHLGHVAKSFALREAPSDISSSLGAKLKGPDAKAKREADKKPSMSMYKRKAAVQTNPANEFGDGGAGKMPGGLVRKKRKTGR</sequence>
<evidence type="ECO:0000259" key="15">
    <source>
        <dbReference type="PROSITE" id="PS51195"/>
    </source>
</evidence>
<dbReference type="EMBL" id="KZ993991">
    <property type="protein sequence ID" value="RKO94151.1"/>
    <property type="molecule type" value="Genomic_DNA"/>
</dbReference>
<comment type="similarity">
    <text evidence="10">Belongs to the DEAD box helicase family.</text>
</comment>
<dbReference type="OrthoDB" id="422663at2759"/>
<evidence type="ECO:0000313" key="16">
    <source>
        <dbReference type="EMBL" id="RKO94151.1"/>
    </source>
</evidence>
<feature type="domain" description="DEAD-box RNA helicase Q" evidence="15">
    <location>
        <begin position="21"/>
        <end position="50"/>
    </location>
</feature>
<dbReference type="SMART" id="SM00487">
    <property type="entry name" value="DEXDc"/>
    <property type="match status" value="1"/>
</dbReference>
<evidence type="ECO:0000256" key="9">
    <source>
        <dbReference type="PROSITE-ProRule" id="PRU00552"/>
    </source>
</evidence>
<evidence type="ECO:0000256" key="1">
    <source>
        <dbReference type="ARBA" id="ARBA00004604"/>
    </source>
</evidence>
<evidence type="ECO:0000256" key="2">
    <source>
        <dbReference type="ARBA" id="ARBA00022517"/>
    </source>
</evidence>
<evidence type="ECO:0000313" key="17">
    <source>
        <dbReference type="Proteomes" id="UP000269721"/>
    </source>
</evidence>
<dbReference type="SMART" id="SM01178">
    <property type="entry name" value="DUF4217"/>
    <property type="match status" value="1"/>
</dbReference>
<keyword evidence="3" id="KW-0698">rRNA processing</keyword>
<proteinExistence type="inferred from homology"/>
<gene>
    <name evidence="16" type="ORF">BDK51DRAFT_21870</name>
</gene>
<evidence type="ECO:0000256" key="8">
    <source>
        <dbReference type="ARBA" id="ARBA00022884"/>
    </source>
</evidence>
<dbReference type="GO" id="GO:0003723">
    <property type="term" value="F:RNA binding"/>
    <property type="evidence" value="ECO:0007669"/>
    <property type="project" value="UniProtKB-UniRule"/>
</dbReference>
<feature type="compositionally biased region" description="Acidic residues" evidence="12">
    <location>
        <begin position="364"/>
        <end position="375"/>
    </location>
</feature>
<evidence type="ECO:0000256" key="10">
    <source>
        <dbReference type="RuleBase" id="RU000492"/>
    </source>
</evidence>
<evidence type="ECO:0000256" key="5">
    <source>
        <dbReference type="ARBA" id="ARBA00022801"/>
    </source>
</evidence>
<dbReference type="EC" id="3.6.4.13" evidence="11"/>
<dbReference type="PROSITE" id="PS00039">
    <property type="entry name" value="DEAD_ATP_HELICASE"/>
    <property type="match status" value="1"/>
</dbReference>
<evidence type="ECO:0000256" key="11">
    <source>
        <dbReference type="RuleBase" id="RU365068"/>
    </source>
</evidence>
<keyword evidence="17" id="KW-1185">Reference proteome</keyword>
<dbReference type="GO" id="GO:0005524">
    <property type="term" value="F:ATP binding"/>
    <property type="evidence" value="ECO:0007669"/>
    <property type="project" value="UniProtKB-UniRule"/>
</dbReference>
<keyword evidence="7 10" id="KW-0067">ATP-binding</keyword>
<keyword evidence="5 10" id="KW-0378">Hydrolase</keyword>
<dbReference type="SMART" id="SM00490">
    <property type="entry name" value="HELICc"/>
    <property type="match status" value="1"/>
</dbReference>
<dbReference type="GO" id="GO:0005730">
    <property type="term" value="C:nucleolus"/>
    <property type="evidence" value="ECO:0007669"/>
    <property type="project" value="UniProtKB-SubCell"/>
</dbReference>
<feature type="region of interest" description="Disordered" evidence="12">
    <location>
        <begin position="614"/>
        <end position="676"/>
    </location>
</feature>
<evidence type="ECO:0000259" key="13">
    <source>
        <dbReference type="PROSITE" id="PS51192"/>
    </source>
</evidence>
<dbReference type="Gene3D" id="3.40.50.300">
    <property type="entry name" value="P-loop containing nucleotide triphosphate hydrolases"/>
    <property type="match status" value="2"/>
</dbReference>
<evidence type="ECO:0000256" key="3">
    <source>
        <dbReference type="ARBA" id="ARBA00022552"/>
    </source>
</evidence>
<evidence type="ECO:0000256" key="4">
    <source>
        <dbReference type="ARBA" id="ARBA00022741"/>
    </source>
</evidence>
<dbReference type="Pfam" id="PF13959">
    <property type="entry name" value="CTE_SPB4"/>
    <property type="match status" value="1"/>
</dbReference>
<dbReference type="InterPro" id="IPR011545">
    <property type="entry name" value="DEAD/DEAH_box_helicase_dom"/>
</dbReference>
<dbReference type="InterPro" id="IPR014001">
    <property type="entry name" value="Helicase_ATP-bd"/>
</dbReference>
<dbReference type="InterPro" id="IPR014014">
    <property type="entry name" value="RNA_helicase_DEAD_Q_motif"/>
</dbReference>
<dbReference type="GO" id="GO:0003724">
    <property type="term" value="F:RNA helicase activity"/>
    <property type="evidence" value="ECO:0007669"/>
    <property type="project" value="UniProtKB-EC"/>
</dbReference>
<evidence type="ECO:0000256" key="7">
    <source>
        <dbReference type="ARBA" id="ARBA00022840"/>
    </source>
</evidence>
<comment type="subcellular location">
    <subcellularLocation>
        <location evidence="1">Nucleus</location>
        <location evidence="1">Nucleolus</location>
    </subcellularLocation>
</comment>
<comment type="domain">
    <text evidence="11">The Q motif is unique to and characteristic of the DEAD box family of RNA helicases and controls ATP binding and hydrolysis.</text>
</comment>
<dbReference type="InterPro" id="IPR000629">
    <property type="entry name" value="RNA-helicase_DEAD-box_CS"/>
</dbReference>
<evidence type="ECO:0000259" key="14">
    <source>
        <dbReference type="PROSITE" id="PS51194"/>
    </source>
</evidence>
<keyword evidence="6 10" id="KW-0347">Helicase</keyword>
<dbReference type="InterPro" id="IPR001650">
    <property type="entry name" value="Helicase_C-like"/>
</dbReference>
<comment type="catalytic activity">
    <reaction evidence="11">
        <text>ATP + H2O = ADP + phosphate + H(+)</text>
        <dbReference type="Rhea" id="RHEA:13065"/>
        <dbReference type="ChEBI" id="CHEBI:15377"/>
        <dbReference type="ChEBI" id="CHEBI:15378"/>
        <dbReference type="ChEBI" id="CHEBI:30616"/>
        <dbReference type="ChEBI" id="CHEBI:43474"/>
        <dbReference type="ChEBI" id="CHEBI:456216"/>
        <dbReference type="EC" id="3.6.4.13"/>
    </reaction>
</comment>
<feature type="domain" description="Helicase ATP-binding" evidence="13">
    <location>
        <begin position="55"/>
        <end position="276"/>
    </location>
</feature>
<dbReference type="GO" id="GO:0016887">
    <property type="term" value="F:ATP hydrolysis activity"/>
    <property type="evidence" value="ECO:0007669"/>
    <property type="project" value="RHEA"/>
</dbReference>
<feature type="compositionally biased region" description="Basic and acidic residues" evidence="12">
    <location>
        <begin position="622"/>
        <end position="636"/>
    </location>
</feature>
<accession>A0A4P9WM59</accession>
<keyword evidence="4 10" id="KW-0547">Nucleotide-binding</keyword>
<dbReference type="SUPFAM" id="SSF52540">
    <property type="entry name" value="P-loop containing nucleoside triphosphate hydrolases"/>
    <property type="match status" value="2"/>
</dbReference>
<dbReference type="CDD" id="cd18787">
    <property type="entry name" value="SF2_C_DEAD"/>
    <property type="match status" value="1"/>
</dbReference>
<keyword evidence="2" id="KW-0690">Ribosome biogenesis</keyword>
<name>A0A4P9WM59_9FUNG</name>
<organism evidence="16 17">
    <name type="scientific">Blyttiomyces helicus</name>
    <dbReference type="NCBI Taxonomy" id="388810"/>
    <lineage>
        <taxon>Eukaryota</taxon>
        <taxon>Fungi</taxon>
        <taxon>Fungi incertae sedis</taxon>
        <taxon>Chytridiomycota</taxon>
        <taxon>Chytridiomycota incertae sedis</taxon>
        <taxon>Chytridiomycetes</taxon>
        <taxon>Chytridiomycetes incertae sedis</taxon>
        <taxon>Blyttiomyces</taxon>
    </lineage>
</organism>
<protein>
    <recommendedName>
        <fullName evidence="11">ATP-dependent RNA helicase</fullName>
        <ecNumber evidence="11">3.6.4.13</ecNumber>
    </recommendedName>
</protein>
<keyword evidence="8 11" id="KW-0694">RNA-binding</keyword>
<evidence type="ECO:0000256" key="6">
    <source>
        <dbReference type="ARBA" id="ARBA00022806"/>
    </source>
</evidence>
<dbReference type="PROSITE" id="PS51194">
    <property type="entry name" value="HELICASE_CTER"/>
    <property type="match status" value="1"/>
</dbReference>
<dbReference type="PROSITE" id="PS51195">
    <property type="entry name" value="Q_MOTIF"/>
    <property type="match status" value="1"/>
</dbReference>
<dbReference type="GO" id="GO:0006364">
    <property type="term" value="P:rRNA processing"/>
    <property type="evidence" value="ECO:0007669"/>
    <property type="project" value="UniProtKB-KW"/>
</dbReference>
<feature type="domain" description="Helicase C-terminal" evidence="14">
    <location>
        <begin position="295"/>
        <end position="527"/>
    </location>
</feature>
<dbReference type="PROSITE" id="PS51192">
    <property type="entry name" value="HELICASE_ATP_BIND_1"/>
    <property type="match status" value="1"/>
</dbReference>
<feature type="short sequence motif" description="Q motif" evidence="9">
    <location>
        <begin position="21"/>
        <end position="50"/>
    </location>
</feature>
<evidence type="ECO:0000256" key="12">
    <source>
        <dbReference type="SAM" id="MobiDB-lite"/>
    </source>
</evidence>
<comment type="function">
    <text evidence="11">RNA helicase.</text>
</comment>
<dbReference type="AlphaFoldDB" id="A0A4P9WM59"/>
<dbReference type="Proteomes" id="UP000269721">
    <property type="component" value="Unassembled WGS sequence"/>
</dbReference>
<dbReference type="InterPro" id="IPR025313">
    <property type="entry name" value="SPB4-like_CTE"/>
</dbReference>
<reference evidence="17" key="1">
    <citation type="journal article" date="2018" name="Nat. Microbiol.">
        <title>Leveraging single-cell genomics to expand the fungal tree of life.</title>
        <authorList>
            <person name="Ahrendt S.R."/>
            <person name="Quandt C.A."/>
            <person name="Ciobanu D."/>
            <person name="Clum A."/>
            <person name="Salamov A."/>
            <person name="Andreopoulos B."/>
            <person name="Cheng J.F."/>
            <person name="Woyke T."/>
            <person name="Pelin A."/>
            <person name="Henrissat B."/>
            <person name="Reynolds N.K."/>
            <person name="Benny G.L."/>
            <person name="Smith M.E."/>
            <person name="James T.Y."/>
            <person name="Grigoriev I.V."/>
        </authorList>
    </citation>
    <scope>NUCLEOTIDE SEQUENCE [LARGE SCALE GENOMIC DNA]</scope>
</reference>
<dbReference type="CDD" id="cd17949">
    <property type="entry name" value="DEADc_DDX31"/>
    <property type="match status" value="1"/>
</dbReference>
<dbReference type="Pfam" id="PF00270">
    <property type="entry name" value="DEAD"/>
    <property type="match status" value="1"/>
</dbReference>
<dbReference type="PANTHER" id="PTHR24031">
    <property type="entry name" value="RNA HELICASE"/>
    <property type="match status" value="1"/>
</dbReference>
<dbReference type="Pfam" id="PF00271">
    <property type="entry name" value="Helicase_C"/>
    <property type="match status" value="1"/>
</dbReference>